<evidence type="ECO:0000313" key="2">
    <source>
        <dbReference type="Proteomes" id="UP001419268"/>
    </source>
</evidence>
<sequence>MYAGNSAMASYSHNYVRFEDSHYYNVNEVDMSHNGHQFSNMHSFVQQVEVEEYWSKTAEGLEVFQTEPEIIIAQDEEEENKMKIKVISEKPEEPKKESKEDQHLIFYTADTFVLDDYDLIESFVLDVPNELPILKDGVHVSLPKAINAPFVVDISKREGIT</sequence>
<dbReference type="EMBL" id="JBBNAG010000010">
    <property type="protein sequence ID" value="KAK9100455.1"/>
    <property type="molecule type" value="Genomic_DNA"/>
</dbReference>
<organism evidence="1 2">
    <name type="scientific">Stephania cephalantha</name>
    <dbReference type="NCBI Taxonomy" id="152367"/>
    <lineage>
        <taxon>Eukaryota</taxon>
        <taxon>Viridiplantae</taxon>
        <taxon>Streptophyta</taxon>
        <taxon>Embryophyta</taxon>
        <taxon>Tracheophyta</taxon>
        <taxon>Spermatophyta</taxon>
        <taxon>Magnoliopsida</taxon>
        <taxon>Ranunculales</taxon>
        <taxon>Menispermaceae</taxon>
        <taxon>Menispermoideae</taxon>
        <taxon>Cissampelideae</taxon>
        <taxon>Stephania</taxon>
    </lineage>
</organism>
<reference evidence="1 2" key="1">
    <citation type="submission" date="2024-01" db="EMBL/GenBank/DDBJ databases">
        <title>Genome assemblies of Stephania.</title>
        <authorList>
            <person name="Yang L."/>
        </authorList>
    </citation>
    <scope>NUCLEOTIDE SEQUENCE [LARGE SCALE GENOMIC DNA]</scope>
    <source>
        <strain evidence="1">JXDWG</strain>
        <tissue evidence="1">Leaf</tissue>
    </source>
</reference>
<dbReference type="Proteomes" id="UP001419268">
    <property type="component" value="Unassembled WGS sequence"/>
</dbReference>
<comment type="caution">
    <text evidence="1">The sequence shown here is derived from an EMBL/GenBank/DDBJ whole genome shotgun (WGS) entry which is preliminary data.</text>
</comment>
<proteinExistence type="predicted"/>
<gene>
    <name evidence="1" type="ORF">Scep_023885</name>
</gene>
<accession>A0AAP0HXW8</accession>
<dbReference type="AlphaFoldDB" id="A0AAP0HXW8"/>
<protein>
    <submittedName>
        <fullName evidence="1">Uncharacterized protein</fullName>
    </submittedName>
</protein>
<keyword evidence="2" id="KW-1185">Reference proteome</keyword>
<evidence type="ECO:0000313" key="1">
    <source>
        <dbReference type="EMBL" id="KAK9100455.1"/>
    </source>
</evidence>
<name>A0AAP0HXW8_9MAGN</name>